<evidence type="ECO:0000256" key="6">
    <source>
        <dbReference type="SAM" id="Phobius"/>
    </source>
</evidence>
<proteinExistence type="predicted"/>
<dbReference type="InterPro" id="IPR000700">
    <property type="entry name" value="PAS-assoc_C"/>
</dbReference>
<dbReference type="InterPro" id="IPR013655">
    <property type="entry name" value="PAS_fold_3"/>
</dbReference>
<dbReference type="SMART" id="SM00091">
    <property type="entry name" value="PAS"/>
    <property type="match status" value="3"/>
</dbReference>
<feature type="domain" description="PAS" evidence="7">
    <location>
        <begin position="192"/>
        <end position="264"/>
    </location>
</feature>
<accession>A0A318EG10</accession>
<dbReference type="PROSITE" id="PS50113">
    <property type="entry name" value="PAC"/>
    <property type="match status" value="1"/>
</dbReference>
<gene>
    <name evidence="9" type="ORF">C8D93_10351</name>
</gene>
<dbReference type="Gene3D" id="3.30.450.20">
    <property type="entry name" value="PAS domain"/>
    <property type="match status" value="3"/>
</dbReference>
<dbReference type="PANTHER" id="PTHR43304:SF1">
    <property type="entry name" value="PAC DOMAIN-CONTAINING PROTEIN"/>
    <property type="match status" value="1"/>
</dbReference>
<dbReference type="Proteomes" id="UP000248330">
    <property type="component" value="Unassembled WGS sequence"/>
</dbReference>
<reference evidence="9 10" key="1">
    <citation type="submission" date="2018-04" db="EMBL/GenBank/DDBJ databases">
        <title>Genomic Encyclopedia of Type Strains, Phase IV (KMG-IV): sequencing the most valuable type-strain genomes for metagenomic binning, comparative biology and taxonomic classification.</title>
        <authorList>
            <person name="Goeker M."/>
        </authorList>
    </citation>
    <scope>NUCLEOTIDE SEQUENCE [LARGE SCALE GENOMIC DNA]</scope>
    <source>
        <strain evidence="9 10">DSM 104150</strain>
    </source>
</reference>
<dbReference type="GO" id="GO:0004673">
    <property type="term" value="F:protein histidine kinase activity"/>
    <property type="evidence" value="ECO:0007669"/>
    <property type="project" value="UniProtKB-EC"/>
</dbReference>
<dbReference type="OrthoDB" id="1931120at2"/>
<keyword evidence="10" id="KW-1185">Reference proteome</keyword>
<evidence type="ECO:0000256" key="4">
    <source>
        <dbReference type="ARBA" id="ARBA00022679"/>
    </source>
</evidence>
<keyword evidence="3" id="KW-0597">Phosphoprotein</keyword>
<evidence type="ECO:0000256" key="2">
    <source>
        <dbReference type="ARBA" id="ARBA00012438"/>
    </source>
</evidence>
<dbReference type="SUPFAM" id="SSF55785">
    <property type="entry name" value="PYP-like sensor domain (PAS domain)"/>
    <property type="match status" value="3"/>
</dbReference>
<name>A0A318EG10_9GAMM</name>
<dbReference type="PROSITE" id="PS50112">
    <property type="entry name" value="PAS"/>
    <property type="match status" value="2"/>
</dbReference>
<feature type="transmembrane region" description="Helical" evidence="6">
    <location>
        <begin position="56"/>
        <end position="81"/>
    </location>
</feature>
<feature type="transmembrane region" description="Helical" evidence="6">
    <location>
        <begin position="21"/>
        <end position="44"/>
    </location>
</feature>
<dbReference type="Gene3D" id="2.10.70.100">
    <property type="match status" value="3"/>
</dbReference>
<evidence type="ECO:0000259" key="8">
    <source>
        <dbReference type="PROSITE" id="PS50113"/>
    </source>
</evidence>
<dbReference type="PANTHER" id="PTHR43304">
    <property type="entry name" value="PHYTOCHROME-LIKE PROTEIN CPH1"/>
    <property type="match status" value="1"/>
</dbReference>
<protein>
    <recommendedName>
        <fullName evidence="2">histidine kinase</fullName>
        <ecNumber evidence="2">2.7.13.3</ecNumber>
    </recommendedName>
</protein>
<dbReference type="InterPro" id="IPR052162">
    <property type="entry name" value="Sensor_kinase/Photoreceptor"/>
</dbReference>
<comment type="catalytic activity">
    <reaction evidence="1">
        <text>ATP + protein L-histidine = ADP + protein N-phospho-L-histidine.</text>
        <dbReference type="EC" id="2.7.13.3"/>
    </reaction>
</comment>
<dbReference type="RefSeq" id="WP_110264421.1">
    <property type="nucleotide sequence ID" value="NZ_CAKZQT010000021.1"/>
</dbReference>
<comment type="caution">
    <text evidence="9">The sequence shown here is derived from an EMBL/GenBank/DDBJ whole genome shotgun (WGS) entry which is preliminary data.</text>
</comment>
<dbReference type="InterPro" id="IPR035965">
    <property type="entry name" value="PAS-like_dom_sf"/>
</dbReference>
<feature type="transmembrane region" description="Helical" evidence="6">
    <location>
        <begin position="160"/>
        <end position="180"/>
    </location>
</feature>
<sequence length="578" mass="63182">MSILAGLHRVRIDQTVAGVAGALLGSGYGVRYFFALVAAVYFWALGRVAEGMATLSGIYGLIAIYALLIGGLHVASVLRVLPSWVGRSLTLLDAPAIGLIVAHDPNPQVPLQLLWLVGMLDHGMRFGLRGYLVAGVGFVLAAAFFLVLRAAYFDAPTDPAALWLLLLVAASALYGLRLIAERDRADDRARDAQARIALTVEALGIGIWRYDYETGLLDWDANTQRLAGLVPGSFSGRFGDFLRMLKAGDAERLQRMTAEALANGTPWEQEYEVIWPDGSEHLISSRGIVDRETGDRPRQMVGVSWDTTHMRRDYRTMVEASARAGTAAAVAGIGYWSLHLDGNRVDADAQTLRFFGLPQEPATRSYEDFVSRIGEGDRGAVNGLLRQTIEQGVPFRAEYRAHRPDGEERVIRAAGQAVRVPGQSGQGSIIGAAIDVTRERRDQSQLRAAVERLRSFSESARVGSWRYDVADGTVRLDDRLEVMFGFAPANASYDVERILERVHPDDRESLLAYFRALVEGGDTISLEHRAVWPDGSVHRMLARGVVERDGQGAAVTLRGATIDISRLESAVATQEQIS</sequence>
<keyword evidence="6" id="KW-0472">Membrane</keyword>
<dbReference type="CDD" id="cd00130">
    <property type="entry name" value="PAS"/>
    <property type="match status" value="3"/>
</dbReference>
<evidence type="ECO:0000256" key="5">
    <source>
        <dbReference type="ARBA" id="ARBA00022777"/>
    </source>
</evidence>
<keyword evidence="5" id="KW-0418">Kinase</keyword>
<feature type="transmembrane region" description="Helical" evidence="6">
    <location>
        <begin position="128"/>
        <end position="148"/>
    </location>
</feature>
<evidence type="ECO:0000313" key="9">
    <source>
        <dbReference type="EMBL" id="PXV69478.1"/>
    </source>
</evidence>
<feature type="domain" description="PAS" evidence="7">
    <location>
        <begin position="449"/>
        <end position="521"/>
    </location>
</feature>
<keyword evidence="6" id="KW-0812">Transmembrane</keyword>
<keyword evidence="4" id="KW-0808">Transferase</keyword>
<dbReference type="EC" id="2.7.13.3" evidence="2"/>
<dbReference type="EMBL" id="QICN01000003">
    <property type="protein sequence ID" value="PXV69478.1"/>
    <property type="molecule type" value="Genomic_DNA"/>
</dbReference>
<evidence type="ECO:0000313" key="10">
    <source>
        <dbReference type="Proteomes" id="UP000248330"/>
    </source>
</evidence>
<organism evidence="9 10">
    <name type="scientific">Sinimarinibacterium flocculans</name>
    <dbReference type="NCBI Taxonomy" id="985250"/>
    <lineage>
        <taxon>Bacteria</taxon>
        <taxon>Pseudomonadati</taxon>
        <taxon>Pseudomonadota</taxon>
        <taxon>Gammaproteobacteria</taxon>
        <taxon>Nevskiales</taxon>
        <taxon>Nevskiaceae</taxon>
        <taxon>Sinimarinibacterium</taxon>
    </lineage>
</organism>
<dbReference type="InterPro" id="IPR000014">
    <property type="entry name" value="PAS"/>
</dbReference>
<evidence type="ECO:0000259" key="7">
    <source>
        <dbReference type="PROSITE" id="PS50112"/>
    </source>
</evidence>
<keyword evidence="6" id="KW-1133">Transmembrane helix</keyword>
<feature type="domain" description="PAC" evidence="8">
    <location>
        <begin position="395"/>
        <end position="448"/>
    </location>
</feature>
<dbReference type="Pfam" id="PF08447">
    <property type="entry name" value="PAS_3"/>
    <property type="match status" value="3"/>
</dbReference>
<evidence type="ECO:0000256" key="3">
    <source>
        <dbReference type="ARBA" id="ARBA00022553"/>
    </source>
</evidence>
<evidence type="ECO:0000256" key="1">
    <source>
        <dbReference type="ARBA" id="ARBA00000085"/>
    </source>
</evidence>
<dbReference type="AlphaFoldDB" id="A0A318EG10"/>